<feature type="domain" description="NAD-dependent epimerase/dehydratase" evidence="1">
    <location>
        <begin position="46"/>
        <end position="201"/>
    </location>
</feature>
<evidence type="ECO:0000313" key="3">
    <source>
        <dbReference type="Proteomes" id="UP000066986"/>
    </source>
</evidence>
<gene>
    <name evidence="2" type="ORF">AWM76_07345</name>
</gene>
<dbReference type="Proteomes" id="UP000066986">
    <property type="component" value="Chromosome"/>
</dbReference>
<dbReference type="EMBL" id="CP014164">
    <property type="protein sequence ID" value="AMC01377.1"/>
    <property type="molecule type" value="Genomic_DNA"/>
</dbReference>
<dbReference type="InterPro" id="IPR050177">
    <property type="entry name" value="Lipid_A_modif_metabolic_enz"/>
</dbReference>
<dbReference type="GeneID" id="32030732"/>
<dbReference type="RefSeq" id="WP_003143693.1">
    <property type="nucleotide sequence ID" value="NZ_CP014164.1"/>
</dbReference>
<dbReference type="Gene3D" id="3.40.50.720">
    <property type="entry name" value="NAD(P)-binding Rossmann-like Domain"/>
    <property type="match status" value="1"/>
</dbReference>
<proteinExistence type="predicted"/>
<dbReference type="InterPro" id="IPR036291">
    <property type="entry name" value="NAD(P)-bd_dom_sf"/>
</dbReference>
<evidence type="ECO:0000313" key="2">
    <source>
        <dbReference type="EMBL" id="AMC01377.1"/>
    </source>
</evidence>
<reference evidence="3" key="2">
    <citation type="submission" date="2016-01" db="EMBL/GenBank/DDBJ databases">
        <title>Six Aerococcus type strain genome sequencing and assembly using PacBio and Illumina Hiseq.</title>
        <authorList>
            <person name="Carkaci D."/>
            <person name="Dargis R."/>
            <person name="Nielsen X.C."/>
            <person name="Skovgaard O."/>
            <person name="Fuursted K."/>
            <person name="Christensen J.J."/>
        </authorList>
    </citation>
    <scope>NUCLEOTIDE SEQUENCE [LARGE SCALE GENOMIC DNA]</scope>
    <source>
        <strain evidence="3">CCUG4311</strain>
    </source>
</reference>
<organism evidence="2 3">
    <name type="scientific">Aerococcus viridans</name>
    <dbReference type="NCBI Taxonomy" id="1377"/>
    <lineage>
        <taxon>Bacteria</taxon>
        <taxon>Bacillati</taxon>
        <taxon>Bacillota</taxon>
        <taxon>Bacilli</taxon>
        <taxon>Lactobacillales</taxon>
        <taxon>Aerococcaceae</taxon>
        <taxon>Aerococcus</taxon>
    </lineage>
</organism>
<dbReference type="KEGG" id="avs:AWM76_07345"/>
<dbReference type="SUPFAM" id="SSF51735">
    <property type="entry name" value="NAD(P)-binding Rossmann-fold domains"/>
    <property type="match status" value="1"/>
</dbReference>
<accession>A0AAU8U5P4</accession>
<name>A0AAU8U5P4_9LACT</name>
<evidence type="ECO:0000259" key="1">
    <source>
        <dbReference type="Pfam" id="PF01370"/>
    </source>
</evidence>
<dbReference type="AlphaFoldDB" id="A0AAU8U5P4"/>
<dbReference type="Pfam" id="PF01370">
    <property type="entry name" value="Epimerase"/>
    <property type="match status" value="1"/>
</dbReference>
<dbReference type="PANTHER" id="PTHR43245:SF58">
    <property type="entry name" value="BLL5923 PROTEIN"/>
    <property type="match status" value="1"/>
</dbReference>
<sequence length="282" mass="33014">MKRILITGQNSYIGTSFEEWVAQWPEDYKVDKISLRDNRWKSDDWSQYDSILHVAGIAHNSSDKSLEDLYYSVNRDLTEEVALKAKNDGVNHFIFLSSIIVFGTKKECIDENTIPDPDNFYGDSKLQAEQRLEKLNDESFKVAIIRPPMIYGKESKGNYPRLSKLAQKTPIFPNYENRRSMLFISNLVELLRLIIDSHDEGYFHPQNKEYVKTSKLVETIAKIQHHPIWITKIFNWLIFLLKNTSLVKKVFGSLYYDQMLSNTSHLNYQKFTLEESILITEK</sequence>
<protein>
    <submittedName>
        <fullName evidence="2">NAD-dependent epimerase</fullName>
    </submittedName>
</protein>
<dbReference type="InterPro" id="IPR001509">
    <property type="entry name" value="Epimerase_deHydtase"/>
</dbReference>
<reference evidence="2 3" key="1">
    <citation type="journal article" date="2016" name="Genome Announc.">
        <title>Complete Genome Sequences of Aerococcus christensenii CCUG 28831T, Aerococcus sanguinicola CCUG 43001T, Aerococcus urinae CCUG 36881T, Aerococcus urinaeequi CCUG 28094T, Aerococcus urinaehominis CCUG 42038 BT, and Aerococcus viridans CCUG 4311T.</title>
        <authorList>
            <person name="Carkaci D."/>
            <person name="Dargis R."/>
            <person name="Nielsen X.C."/>
            <person name="Skovgaard O."/>
            <person name="Fuursted K."/>
            <person name="Christensen J.J."/>
        </authorList>
    </citation>
    <scope>NUCLEOTIDE SEQUENCE [LARGE SCALE GENOMIC DNA]</scope>
    <source>
        <strain evidence="2 3">CCUG4311</strain>
    </source>
</reference>
<dbReference type="PANTHER" id="PTHR43245">
    <property type="entry name" value="BIFUNCTIONAL POLYMYXIN RESISTANCE PROTEIN ARNA"/>
    <property type="match status" value="1"/>
</dbReference>